<dbReference type="Proteomes" id="UP000437748">
    <property type="component" value="Unassembled WGS sequence"/>
</dbReference>
<dbReference type="InterPro" id="IPR014710">
    <property type="entry name" value="RmlC-like_jellyroll"/>
</dbReference>
<dbReference type="EMBL" id="WFLM01000005">
    <property type="protein sequence ID" value="KAB8036806.1"/>
    <property type="molecule type" value="Genomic_DNA"/>
</dbReference>
<evidence type="ECO:0000256" key="5">
    <source>
        <dbReference type="PIRSR" id="PIRSR600888-1"/>
    </source>
</evidence>
<comment type="function">
    <text evidence="2 7">Catalyzes the epimerization of the C3' and C5'positions of dTDP-6-deoxy-D-xylo-4-hexulose, forming dTDP-6-deoxy-L-lyxo-4-hexulose.</text>
</comment>
<reference evidence="8 9" key="1">
    <citation type="submission" date="2019-10" db="EMBL/GenBank/DDBJ databases">
        <title>New species of Slilvanegrellaceae.</title>
        <authorList>
            <person name="Pitt A."/>
            <person name="Hahn M.W."/>
        </authorList>
    </citation>
    <scope>NUCLEOTIDE SEQUENCE [LARGE SCALE GENOMIC DNA]</scope>
    <source>
        <strain evidence="8 9">SP-Ram-0.45-NSY-1</strain>
    </source>
</reference>
<proteinExistence type="inferred from homology"/>
<dbReference type="OrthoDB" id="9800680at2"/>
<dbReference type="GO" id="GO:0019305">
    <property type="term" value="P:dTDP-rhamnose biosynthetic process"/>
    <property type="evidence" value="ECO:0007669"/>
    <property type="project" value="UniProtKB-UniRule"/>
</dbReference>
<evidence type="ECO:0000256" key="7">
    <source>
        <dbReference type="RuleBase" id="RU364069"/>
    </source>
</evidence>
<dbReference type="InterPro" id="IPR011051">
    <property type="entry name" value="RmlC_Cupin_sf"/>
</dbReference>
<comment type="catalytic activity">
    <reaction evidence="1 7">
        <text>dTDP-4-dehydro-6-deoxy-alpha-D-glucose = dTDP-4-dehydro-beta-L-rhamnose</text>
        <dbReference type="Rhea" id="RHEA:16969"/>
        <dbReference type="ChEBI" id="CHEBI:57649"/>
        <dbReference type="ChEBI" id="CHEBI:62830"/>
        <dbReference type="EC" id="5.1.3.13"/>
    </reaction>
</comment>
<dbReference type="Pfam" id="PF00908">
    <property type="entry name" value="dTDP_sugar_isom"/>
    <property type="match status" value="1"/>
</dbReference>
<evidence type="ECO:0000256" key="4">
    <source>
        <dbReference type="ARBA" id="ARBA00019595"/>
    </source>
</evidence>
<sequence>MLTKKNFLNEIILISPVVFNDDRGFFYENYHELKYKELGITCTFVQDNISRSKKGTLRGMHYQLNNPQAKLITVLRGAIFDVAIDIRIGSPTFGQWYGTELNDENHNQLFIPEGFAHGFYVLSDFADIHYKCSDFYNNKDEYGIQWNDSKIQINWPLLNEPILSFKDAENISLTDIDNTKLPKYSVIK</sequence>
<evidence type="ECO:0000256" key="6">
    <source>
        <dbReference type="PIRSR" id="PIRSR600888-3"/>
    </source>
</evidence>
<accession>A0A6N6VPD1</accession>
<dbReference type="Gene3D" id="2.60.120.10">
    <property type="entry name" value="Jelly Rolls"/>
    <property type="match status" value="1"/>
</dbReference>
<comment type="caution">
    <text evidence="8">The sequence shown here is derived from an EMBL/GenBank/DDBJ whole genome shotgun (WGS) entry which is preliminary data.</text>
</comment>
<feature type="active site" description="Proton donor" evidence="5">
    <location>
        <position position="130"/>
    </location>
</feature>
<feature type="active site" description="Proton acceptor" evidence="5">
    <location>
        <position position="61"/>
    </location>
</feature>
<gene>
    <name evidence="8" type="primary">rfbC</name>
    <name evidence="8" type="ORF">GCL60_13255</name>
</gene>
<dbReference type="SUPFAM" id="SSF51182">
    <property type="entry name" value="RmlC-like cupins"/>
    <property type="match status" value="1"/>
</dbReference>
<comment type="similarity">
    <text evidence="7">Belongs to the dTDP-4-dehydrorhamnose 3,5-epimerase family.</text>
</comment>
<protein>
    <recommendedName>
        <fullName evidence="4 7">dTDP-4-dehydrorhamnose 3,5-epimerase</fullName>
        <ecNumber evidence="3 7">5.1.3.13</ecNumber>
    </recommendedName>
    <alternativeName>
        <fullName evidence="7">Thymidine diphospho-4-keto-rhamnose 3,5-epimerase</fullName>
    </alternativeName>
</protein>
<dbReference type="GO" id="GO:0000271">
    <property type="term" value="P:polysaccharide biosynthetic process"/>
    <property type="evidence" value="ECO:0007669"/>
    <property type="project" value="TreeGrafter"/>
</dbReference>
<dbReference type="NCBIfam" id="TIGR01221">
    <property type="entry name" value="rmlC"/>
    <property type="match status" value="1"/>
</dbReference>
<organism evidence="8 9">
    <name type="scientific">Silvanigrella paludirubra</name>
    <dbReference type="NCBI Taxonomy" id="2499159"/>
    <lineage>
        <taxon>Bacteria</taxon>
        <taxon>Pseudomonadati</taxon>
        <taxon>Bdellovibrionota</taxon>
        <taxon>Oligoflexia</taxon>
        <taxon>Silvanigrellales</taxon>
        <taxon>Silvanigrellaceae</taxon>
        <taxon>Silvanigrella</taxon>
    </lineage>
</organism>
<keyword evidence="9" id="KW-1185">Reference proteome</keyword>
<dbReference type="CDD" id="cd00438">
    <property type="entry name" value="cupin_RmlC"/>
    <property type="match status" value="1"/>
</dbReference>
<evidence type="ECO:0000256" key="1">
    <source>
        <dbReference type="ARBA" id="ARBA00001298"/>
    </source>
</evidence>
<comment type="subunit">
    <text evidence="7">Homodimer.</text>
</comment>
<evidence type="ECO:0000313" key="8">
    <source>
        <dbReference type="EMBL" id="KAB8036806.1"/>
    </source>
</evidence>
<dbReference type="InterPro" id="IPR000888">
    <property type="entry name" value="RmlC-like"/>
</dbReference>
<dbReference type="EC" id="5.1.3.13" evidence="3 7"/>
<dbReference type="AlphaFoldDB" id="A0A6N6VPD1"/>
<comment type="pathway">
    <text evidence="7">Carbohydrate biosynthesis; dTDP-L-rhamnose biosynthesis.</text>
</comment>
<dbReference type="UniPathway" id="UPA00124"/>
<evidence type="ECO:0000256" key="3">
    <source>
        <dbReference type="ARBA" id="ARBA00012098"/>
    </source>
</evidence>
<dbReference type="PANTHER" id="PTHR21047:SF2">
    <property type="entry name" value="THYMIDINE DIPHOSPHO-4-KETO-RHAMNOSE 3,5-EPIMERASE"/>
    <property type="match status" value="1"/>
</dbReference>
<evidence type="ECO:0000256" key="2">
    <source>
        <dbReference type="ARBA" id="ARBA00001997"/>
    </source>
</evidence>
<dbReference type="PANTHER" id="PTHR21047">
    <property type="entry name" value="DTDP-6-DEOXY-D-GLUCOSE-3,5 EPIMERASE"/>
    <property type="match status" value="1"/>
</dbReference>
<keyword evidence="7 8" id="KW-0413">Isomerase</keyword>
<feature type="site" description="Participates in a stacking interaction with the thymidine ring of dTDP-4-oxo-6-deoxyglucose" evidence="6">
    <location>
        <position position="136"/>
    </location>
</feature>
<dbReference type="RefSeq" id="WP_153421221.1">
    <property type="nucleotide sequence ID" value="NZ_WFLM01000005.1"/>
</dbReference>
<evidence type="ECO:0000313" key="9">
    <source>
        <dbReference type="Proteomes" id="UP000437748"/>
    </source>
</evidence>
<dbReference type="GO" id="GO:0008830">
    <property type="term" value="F:dTDP-4-dehydrorhamnose 3,5-epimerase activity"/>
    <property type="evidence" value="ECO:0007669"/>
    <property type="project" value="UniProtKB-UniRule"/>
</dbReference>
<name>A0A6N6VPD1_9BACT</name>
<dbReference type="GO" id="GO:0005829">
    <property type="term" value="C:cytosol"/>
    <property type="evidence" value="ECO:0007669"/>
    <property type="project" value="TreeGrafter"/>
</dbReference>